<dbReference type="CDD" id="cd02440">
    <property type="entry name" value="AdoMet_MTases"/>
    <property type="match status" value="1"/>
</dbReference>
<comment type="caution">
    <text evidence="2">The sequence shown here is derived from an EMBL/GenBank/DDBJ whole genome shotgun (WGS) entry which is preliminary data.</text>
</comment>
<dbReference type="SUPFAM" id="SSF53335">
    <property type="entry name" value="S-adenosyl-L-methionine-dependent methyltransferases"/>
    <property type="match status" value="1"/>
</dbReference>
<evidence type="ECO:0000313" key="2">
    <source>
        <dbReference type="EMBL" id="CAL5226870.1"/>
    </source>
</evidence>
<organism evidence="2 3">
    <name type="scientific">Coccomyxa viridis</name>
    <dbReference type="NCBI Taxonomy" id="1274662"/>
    <lineage>
        <taxon>Eukaryota</taxon>
        <taxon>Viridiplantae</taxon>
        <taxon>Chlorophyta</taxon>
        <taxon>core chlorophytes</taxon>
        <taxon>Trebouxiophyceae</taxon>
        <taxon>Trebouxiophyceae incertae sedis</taxon>
        <taxon>Coccomyxaceae</taxon>
        <taxon>Coccomyxa</taxon>
    </lineage>
</organism>
<proteinExistence type="predicted"/>
<dbReference type="Pfam" id="PF13649">
    <property type="entry name" value="Methyltransf_25"/>
    <property type="match status" value="1"/>
</dbReference>
<reference evidence="2 3" key="1">
    <citation type="submission" date="2024-06" db="EMBL/GenBank/DDBJ databases">
        <authorList>
            <person name="Kraege A."/>
            <person name="Thomma B."/>
        </authorList>
    </citation>
    <scope>NUCLEOTIDE SEQUENCE [LARGE SCALE GENOMIC DNA]</scope>
</reference>
<dbReference type="PANTHER" id="PTHR43460:SF1">
    <property type="entry name" value="METHYLTRANSFERASE TYPE 11 DOMAIN-CONTAINING PROTEIN"/>
    <property type="match status" value="1"/>
</dbReference>
<keyword evidence="3" id="KW-1185">Reference proteome</keyword>
<dbReference type="InterPro" id="IPR052939">
    <property type="entry name" value="23S_rRNA_MeTrnsfrase_RlmA"/>
</dbReference>
<accession>A0ABP1G675</accession>
<dbReference type="PANTHER" id="PTHR43460">
    <property type="entry name" value="METHYLTRANSFERASE"/>
    <property type="match status" value="1"/>
</dbReference>
<dbReference type="InterPro" id="IPR041698">
    <property type="entry name" value="Methyltransf_25"/>
</dbReference>
<dbReference type="Gene3D" id="3.40.50.150">
    <property type="entry name" value="Vaccinia Virus protein VP39"/>
    <property type="match status" value="1"/>
</dbReference>
<feature type="domain" description="Methyltransferase" evidence="1">
    <location>
        <begin position="37"/>
        <end position="121"/>
    </location>
</feature>
<name>A0ABP1G675_9CHLO</name>
<dbReference type="Proteomes" id="UP001497392">
    <property type="component" value="Unassembled WGS sequence"/>
</dbReference>
<evidence type="ECO:0000259" key="1">
    <source>
        <dbReference type="Pfam" id="PF13649"/>
    </source>
</evidence>
<gene>
    <name evidence="2" type="primary">g9742</name>
    <name evidence="2" type="ORF">VP750_LOCUS8776</name>
</gene>
<dbReference type="InterPro" id="IPR029063">
    <property type="entry name" value="SAM-dependent_MTases_sf"/>
</dbReference>
<protein>
    <submittedName>
        <fullName evidence="2">G9742 protein</fullName>
    </submittedName>
</protein>
<dbReference type="EMBL" id="CAXHTA020000016">
    <property type="protein sequence ID" value="CAL5226870.1"/>
    <property type="molecule type" value="Genomic_DNA"/>
</dbReference>
<evidence type="ECO:0000313" key="3">
    <source>
        <dbReference type="Proteomes" id="UP001497392"/>
    </source>
</evidence>
<sequence length="226" mass="24687">MVKARRRFFDAGHYNIIADQIGSHLVDASAGCSEVSVLDAGCGEGMYLGHVQAALQGAGKQCKAFGVDVSKTAIRMAAKRHKEASFAVASSYTLPFDNQVFEAVISVFAPVAAQEFARVLRRPGGILVVGYPGEQHLIELKSLLYKQPKLFTEDSIPVADLLSAGFEQRQTVRVKQELTLTQEDALDLLGMTPFFWRAPEDITSQLTMEAGFKTTVDILLTAFMRA</sequence>